<organism evidence="3 4">
    <name type="scientific">Pipistrellus kuhlii</name>
    <name type="common">Kuhl's pipistrelle</name>
    <dbReference type="NCBI Taxonomy" id="59472"/>
    <lineage>
        <taxon>Eukaryota</taxon>
        <taxon>Metazoa</taxon>
        <taxon>Chordata</taxon>
        <taxon>Craniata</taxon>
        <taxon>Vertebrata</taxon>
        <taxon>Euteleostomi</taxon>
        <taxon>Mammalia</taxon>
        <taxon>Eutheria</taxon>
        <taxon>Laurasiatheria</taxon>
        <taxon>Chiroptera</taxon>
        <taxon>Yangochiroptera</taxon>
        <taxon>Vespertilionidae</taxon>
        <taxon>Pipistrellus</taxon>
    </lineage>
</organism>
<sequence length="179" mass="20847">MASEAPSPPLSPSPPASPEPELAQLRRKVEKLERELRSCKRQVREVEKLLHHTERLYQSAESNNQELRTQVEELSKILYCGRKEDKKKSDVEVQTENHPSWSISDYYYQTYYKDLSLPNKVTELSVQQDQDIEASAYNFKDQSQIENDVYTGTDVTEKVECGQEDHFASNSQVIKCYYY</sequence>
<dbReference type="InterPro" id="IPR053027">
    <property type="entry name" value="AGGF1"/>
</dbReference>
<evidence type="ECO:0000256" key="1">
    <source>
        <dbReference type="SAM" id="Coils"/>
    </source>
</evidence>
<reference evidence="3 4" key="1">
    <citation type="journal article" date="2020" name="Nature">
        <title>Six reference-quality genomes reveal evolution of bat adaptations.</title>
        <authorList>
            <person name="Jebb D."/>
            <person name="Huang Z."/>
            <person name="Pippel M."/>
            <person name="Hughes G.M."/>
            <person name="Lavrichenko K."/>
            <person name="Devanna P."/>
            <person name="Winkler S."/>
            <person name="Jermiin L.S."/>
            <person name="Skirmuntt E.C."/>
            <person name="Katzourakis A."/>
            <person name="Burkitt-Gray L."/>
            <person name="Ray D.A."/>
            <person name="Sullivan K.A.M."/>
            <person name="Roscito J.G."/>
            <person name="Kirilenko B.M."/>
            <person name="Davalos L.M."/>
            <person name="Corthals A.P."/>
            <person name="Power M.L."/>
            <person name="Jones G."/>
            <person name="Ransome R.D."/>
            <person name="Dechmann D.K.N."/>
            <person name="Locatelli A.G."/>
            <person name="Puechmaille S.J."/>
            <person name="Fedrigo O."/>
            <person name="Jarvis E.D."/>
            <person name="Hiller M."/>
            <person name="Vernes S.C."/>
            <person name="Myers E.W."/>
            <person name="Teeling E.C."/>
        </authorList>
    </citation>
    <scope>NUCLEOTIDE SEQUENCE [LARGE SCALE GENOMIC DNA]</scope>
    <source>
        <strain evidence="3">MPipKuh1</strain>
        <tissue evidence="3">Flight muscle</tissue>
    </source>
</reference>
<dbReference type="EMBL" id="JACAGB010000004">
    <property type="protein sequence ID" value="KAF6366447.1"/>
    <property type="molecule type" value="Genomic_DNA"/>
</dbReference>
<keyword evidence="1" id="KW-0175">Coiled coil</keyword>
<comment type="caution">
    <text evidence="3">The sequence shown here is derived from an EMBL/GenBank/DDBJ whole genome shotgun (WGS) entry which is preliminary data.</text>
</comment>
<accession>A0A7J7YWP0</accession>
<feature type="compositionally biased region" description="Pro residues" evidence="2">
    <location>
        <begin position="1"/>
        <end position="18"/>
    </location>
</feature>
<dbReference type="Proteomes" id="UP000558488">
    <property type="component" value="Unassembled WGS sequence"/>
</dbReference>
<gene>
    <name evidence="3" type="ORF">mPipKuh1_009863</name>
</gene>
<dbReference type="GO" id="GO:0045766">
    <property type="term" value="P:positive regulation of angiogenesis"/>
    <property type="evidence" value="ECO:0007669"/>
    <property type="project" value="TreeGrafter"/>
</dbReference>
<dbReference type="PANTHER" id="PTHR23106:SF24">
    <property type="entry name" value="ANGIOGENIC FACTOR WITH G PATCH AND FHA DOMAINS 1"/>
    <property type="match status" value="1"/>
</dbReference>
<feature type="region of interest" description="Disordered" evidence="2">
    <location>
        <begin position="1"/>
        <end position="22"/>
    </location>
</feature>
<keyword evidence="4" id="KW-1185">Reference proteome</keyword>
<evidence type="ECO:0000256" key="2">
    <source>
        <dbReference type="SAM" id="MobiDB-lite"/>
    </source>
</evidence>
<name>A0A7J7YWP0_PIPKU</name>
<protein>
    <recommendedName>
        <fullName evidence="5">AGGF1</fullName>
    </recommendedName>
</protein>
<dbReference type="AlphaFoldDB" id="A0A7J7YWP0"/>
<dbReference type="PANTHER" id="PTHR23106">
    <property type="entry name" value="ANGIOGENIC FACTOR WITH G PATCH AND FHA DOMAINS 1"/>
    <property type="match status" value="1"/>
</dbReference>
<proteinExistence type="predicted"/>
<evidence type="ECO:0008006" key="5">
    <source>
        <dbReference type="Google" id="ProtNLM"/>
    </source>
</evidence>
<evidence type="ECO:0000313" key="4">
    <source>
        <dbReference type="Proteomes" id="UP000558488"/>
    </source>
</evidence>
<feature type="coiled-coil region" evidence="1">
    <location>
        <begin position="22"/>
        <end position="77"/>
    </location>
</feature>
<evidence type="ECO:0000313" key="3">
    <source>
        <dbReference type="EMBL" id="KAF6366447.1"/>
    </source>
</evidence>